<sequence>CRHLVKPKLSLDSASFLDTTTTRTKAGSPSSPQLNHDTHASGNTQQIVSIVFEFSTSALLQSLQIRSLV</sequence>
<organism evidence="2 3">
    <name type="scientific">Trichostrongylus colubriformis</name>
    <name type="common">Black scour worm</name>
    <dbReference type="NCBI Taxonomy" id="6319"/>
    <lineage>
        <taxon>Eukaryota</taxon>
        <taxon>Metazoa</taxon>
        <taxon>Ecdysozoa</taxon>
        <taxon>Nematoda</taxon>
        <taxon>Chromadorea</taxon>
        <taxon>Rhabditida</taxon>
        <taxon>Rhabditina</taxon>
        <taxon>Rhabditomorpha</taxon>
        <taxon>Strongyloidea</taxon>
        <taxon>Trichostrongylidae</taxon>
        <taxon>Trichostrongylus</taxon>
    </lineage>
</organism>
<dbReference type="AlphaFoldDB" id="A0AAN8ICC4"/>
<evidence type="ECO:0000256" key="1">
    <source>
        <dbReference type="SAM" id="MobiDB-lite"/>
    </source>
</evidence>
<proteinExistence type="predicted"/>
<accession>A0AAN8ICC4</accession>
<protein>
    <submittedName>
        <fullName evidence="2">Uncharacterized protein</fullName>
    </submittedName>
</protein>
<feature type="non-terminal residue" evidence="2">
    <location>
        <position position="1"/>
    </location>
</feature>
<comment type="caution">
    <text evidence="2">The sequence shown here is derived from an EMBL/GenBank/DDBJ whole genome shotgun (WGS) entry which is preliminary data.</text>
</comment>
<evidence type="ECO:0000313" key="3">
    <source>
        <dbReference type="Proteomes" id="UP001331761"/>
    </source>
</evidence>
<dbReference type="EMBL" id="WIXE01021949">
    <property type="protein sequence ID" value="KAK5967906.1"/>
    <property type="molecule type" value="Genomic_DNA"/>
</dbReference>
<dbReference type="Proteomes" id="UP001331761">
    <property type="component" value="Unassembled WGS sequence"/>
</dbReference>
<gene>
    <name evidence="2" type="ORF">GCK32_019301</name>
</gene>
<feature type="region of interest" description="Disordered" evidence="1">
    <location>
        <begin position="20"/>
        <end position="40"/>
    </location>
</feature>
<keyword evidence="3" id="KW-1185">Reference proteome</keyword>
<evidence type="ECO:0000313" key="2">
    <source>
        <dbReference type="EMBL" id="KAK5967906.1"/>
    </source>
</evidence>
<reference evidence="2 3" key="1">
    <citation type="submission" date="2019-10" db="EMBL/GenBank/DDBJ databases">
        <title>Assembly and Annotation for the nematode Trichostrongylus colubriformis.</title>
        <authorList>
            <person name="Martin J."/>
        </authorList>
    </citation>
    <scope>NUCLEOTIDE SEQUENCE [LARGE SCALE GENOMIC DNA]</scope>
    <source>
        <strain evidence="2">G859</strain>
        <tissue evidence="2">Whole worm</tissue>
    </source>
</reference>
<name>A0AAN8ICC4_TRICO</name>